<comment type="pathway">
    <text evidence="4">Amino-acid biosynthesis; L-proline biosynthesis; L-proline from L-glutamate 5-semialdehyde: step 1/1.</text>
</comment>
<dbReference type="Pfam" id="PF14748">
    <property type="entry name" value="P5CR_dimer"/>
    <property type="match status" value="1"/>
</dbReference>
<dbReference type="InterPro" id="IPR029036">
    <property type="entry name" value="P5CR_dimer"/>
</dbReference>
<dbReference type="InterPro" id="IPR000304">
    <property type="entry name" value="Pyrroline-COOH_reductase"/>
</dbReference>
<comment type="caution">
    <text evidence="8">The sequence shown here is derived from an EMBL/GenBank/DDBJ whole genome shotgun (WGS) entry which is preliminary data.</text>
</comment>
<dbReference type="EMBL" id="JAVDRL010000011">
    <property type="protein sequence ID" value="MDR6532981.1"/>
    <property type="molecule type" value="Genomic_DNA"/>
</dbReference>
<dbReference type="InterPro" id="IPR036291">
    <property type="entry name" value="NAD(P)-bd_dom_sf"/>
</dbReference>
<dbReference type="EC" id="1.5.1.2" evidence="4 5"/>
<dbReference type="Gene3D" id="3.40.50.720">
    <property type="entry name" value="NAD(P)-binding Rossmann-like Domain"/>
    <property type="match status" value="1"/>
</dbReference>
<dbReference type="PANTHER" id="PTHR11645:SF0">
    <property type="entry name" value="PYRROLINE-5-CARBOXYLATE REDUCTASE 3"/>
    <property type="match status" value="1"/>
</dbReference>
<dbReference type="InterPro" id="IPR008927">
    <property type="entry name" value="6-PGluconate_DH-like_C_sf"/>
</dbReference>
<dbReference type="SUPFAM" id="SSF48179">
    <property type="entry name" value="6-phosphogluconate dehydrogenase C-terminal domain-like"/>
    <property type="match status" value="1"/>
</dbReference>
<keyword evidence="4" id="KW-0028">Amino-acid biosynthesis</keyword>
<dbReference type="PIRSF" id="PIRSF000193">
    <property type="entry name" value="Pyrrol-5-carb_rd"/>
    <property type="match status" value="1"/>
</dbReference>
<dbReference type="Proteomes" id="UP001262754">
    <property type="component" value="Unassembled WGS sequence"/>
</dbReference>
<evidence type="ECO:0000256" key="4">
    <source>
        <dbReference type="HAMAP-Rule" id="MF_01925"/>
    </source>
</evidence>
<evidence type="ECO:0000256" key="2">
    <source>
        <dbReference type="ARBA" id="ARBA00022857"/>
    </source>
</evidence>
<dbReference type="InterPro" id="IPR028939">
    <property type="entry name" value="P5C_Rdtase_cat_N"/>
</dbReference>
<evidence type="ECO:0000259" key="7">
    <source>
        <dbReference type="Pfam" id="PF14748"/>
    </source>
</evidence>
<keyword evidence="2 4" id="KW-0521">NADP</keyword>
<dbReference type="Pfam" id="PF03807">
    <property type="entry name" value="F420_oxidored"/>
    <property type="match status" value="1"/>
</dbReference>
<proteinExistence type="inferred from homology"/>
<dbReference type="PANTHER" id="PTHR11645">
    <property type="entry name" value="PYRROLINE-5-CARBOXYLATE REDUCTASE"/>
    <property type="match status" value="1"/>
</dbReference>
<keyword evidence="9" id="KW-1185">Reference proteome</keyword>
<evidence type="ECO:0000256" key="1">
    <source>
        <dbReference type="ARBA" id="ARBA00005525"/>
    </source>
</evidence>
<dbReference type="HAMAP" id="MF_01925">
    <property type="entry name" value="P5C_reductase"/>
    <property type="match status" value="1"/>
</dbReference>
<gene>
    <name evidence="4" type="primary">proC</name>
    <name evidence="8" type="ORF">J2800_003742</name>
</gene>
<evidence type="ECO:0000313" key="9">
    <source>
        <dbReference type="Proteomes" id="UP001262754"/>
    </source>
</evidence>
<organism evidence="8 9">
    <name type="scientific">Caulobacter rhizosphaerae</name>
    <dbReference type="NCBI Taxonomy" id="2010972"/>
    <lineage>
        <taxon>Bacteria</taxon>
        <taxon>Pseudomonadati</taxon>
        <taxon>Pseudomonadota</taxon>
        <taxon>Alphaproteobacteria</taxon>
        <taxon>Caulobacterales</taxon>
        <taxon>Caulobacteraceae</taxon>
        <taxon>Caulobacter</taxon>
    </lineage>
</organism>
<evidence type="ECO:0000259" key="6">
    <source>
        <dbReference type="Pfam" id="PF03807"/>
    </source>
</evidence>
<comment type="function">
    <text evidence="4">Catalyzes the reduction of 1-pyrroline-5-carboxylate (PCA) to L-proline.</text>
</comment>
<feature type="domain" description="Pyrroline-5-carboxylate reductase catalytic N-terminal" evidence="6">
    <location>
        <begin position="5"/>
        <end position="94"/>
    </location>
</feature>
<comment type="subcellular location">
    <subcellularLocation>
        <location evidence="4">Cytoplasm</location>
    </subcellularLocation>
</comment>
<dbReference type="SUPFAM" id="SSF51735">
    <property type="entry name" value="NAD(P)-binding Rossmann-fold domains"/>
    <property type="match status" value="1"/>
</dbReference>
<protein>
    <recommendedName>
        <fullName evidence="4 5">Pyrroline-5-carboxylate reductase</fullName>
        <shortName evidence="4">P5C reductase</shortName>
        <shortName evidence="4">P5CR</shortName>
        <ecNumber evidence="4 5">1.5.1.2</ecNumber>
    </recommendedName>
    <alternativeName>
        <fullName evidence="4">PCA reductase</fullName>
    </alternativeName>
</protein>
<evidence type="ECO:0000256" key="3">
    <source>
        <dbReference type="ARBA" id="ARBA00023002"/>
    </source>
</evidence>
<evidence type="ECO:0000256" key="5">
    <source>
        <dbReference type="NCBIfam" id="TIGR00112"/>
    </source>
</evidence>
<name>A0ABU1N4V4_9CAUL</name>
<keyword evidence="4" id="KW-0963">Cytoplasm</keyword>
<dbReference type="RefSeq" id="WP_310033680.1">
    <property type="nucleotide sequence ID" value="NZ_JAVDRL010000011.1"/>
</dbReference>
<comment type="catalytic activity">
    <reaction evidence="4">
        <text>L-proline + NAD(+) = (S)-1-pyrroline-5-carboxylate + NADH + 2 H(+)</text>
        <dbReference type="Rhea" id="RHEA:14105"/>
        <dbReference type="ChEBI" id="CHEBI:15378"/>
        <dbReference type="ChEBI" id="CHEBI:17388"/>
        <dbReference type="ChEBI" id="CHEBI:57540"/>
        <dbReference type="ChEBI" id="CHEBI:57945"/>
        <dbReference type="ChEBI" id="CHEBI:60039"/>
        <dbReference type="EC" id="1.5.1.2"/>
    </reaction>
</comment>
<dbReference type="GO" id="GO:0004735">
    <property type="term" value="F:pyrroline-5-carboxylate reductase activity"/>
    <property type="evidence" value="ECO:0007669"/>
    <property type="project" value="UniProtKB-EC"/>
</dbReference>
<evidence type="ECO:0000313" key="8">
    <source>
        <dbReference type="EMBL" id="MDR6532981.1"/>
    </source>
</evidence>
<sequence>MTTPILLLGAGRMGGALVAGWAKAGAFAASELIIRDPNADPAAFPDARVNPPLEALASAKTVLLAVKPQIWREAVADVVPHLAPDAVIVSIAAGVRAADISEAFGGRAVARVMPTTAVAIGLGTASIVADTIEARARAHALLDPVATTVDLEDEALMHAATAVSGSAPAYLYAFIEALEAAGADQGLDPADSARLARATIVGAAALLGQGGEEPAELRRQVTSPGGTTAAALNVLMGEGGFGDLLPRALEAAVNRSVELGG</sequence>
<comment type="catalytic activity">
    <reaction evidence="4">
        <text>L-proline + NADP(+) = (S)-1-pyrroline-5-carboxylate + NADPH + 2 H(+)</text>
        <dbReference type="Rhea" id="RHEA:14109"/>
        <dbReference type="ChEBI" id="CHEBI:15378"/>
        <dbReference type="ChEBI" id="CHEBI:17388"/>
        <dbReference type="ChEBI" id="CHEBI:57783"/>
        <dbReference type="ChEBI" id="CHEBI:58349"/>
        <dbReference type="ChEBI" id="CHEBI:60039"/>
        <dbReference type="EC" id="1.5.1.2"/>
    </reaction>
</comment>
<comment type="similarity">
    <text evidence="1 4">Belongs to the pyrroline-5-carboxylate reductase family.</text>
</comment>
<reference evidence="8 9" key="1">
    <citation type="submission" date="2023-07" db="EMBL/GenBank/DDBJ databases">
        <title>Sorghum-associated microbial communities from plants grown in Nebraska, USA.</title>
        <authorList>
            <person name="Schachtman D."/>
        </authorList>
    </citation>
    <scope>NUCLEOTIDE SEQUENCE [LARGE SCALE GENOMIC DNA]</scope>
    <source>
        <strain evidence="8 9">DS2154</strain>
    </source>
</reference>
<accession>A0ABU1N4V4</accession>
<feature type="domain" description="Pyrroline-5-carboxylate reductase dimerisation" evidence="7">
    <location>
        <begin position="154"/>
        <end position="259"/>
    </location>
</feature>
<dbReference type="NCBIfam" id="TIGR00112">
    <property type="entry name" value="proC"/>
    <property type="match status" value="1"/>
</dbReference>
<keyword evidence="4" id="KW-0641">Proline biosynthesis</keyword>
<dbReference type="Gene3D" id="1.10.3730.10">
    <property type="entry name" value="ProC C-terminal domain-like"/>
    <property type="match status" value="1"/>
</dbReference>
<keyword evidence="3 4" id="KW-0560">Oxidoreductase</keyword>